<dbReference type="STRING" id="6182.A0A4Z2DPB5"/>
<dbReference type="EMBL" id="SKCS01000077">
    <property type="protein sequence ID" value="TNN18365.1"/>
    <property type="molecule type" value="Genomic_DNA"/>
</dbReference>
<dbReference type="PANTHER" id="PTHR21100:SF9">
    <property type="entry name" value="PREFOLDIN SUBUNIT 4"/>
    <property type="match status" value="1"/>
</dbReference>
<evidence type="ECO:0000256" key="1">
    <source>
        <dbReference type="ARBA" id="ARBA00008045"/>
    </source>
</evidence>
<sequence>MAVSRLLVLKNYQQEDIEVTHEDQQRINSFATWNLKFKDYTLDYDEKKKELANLNDAEDELVIIDGDVHPYLIGETFFHLPNDRISDELSEAKEGLKLRMVDLEERIRDCKVHMGSLKKDLYGKFGNHINLEED</sequence>
<name>A0A4Z2DPB5_SCHJA</name>
<accession>A0A4Z2DPB5</accession>
<evidence type="ECO:0000313" key="5">
    <source>
        <dbReference type="Proteomes" id="UP000311919"/>
    </source>
</evidence>
<dbReference type="OrthoDB" id="10250441at2759"/>
<dbReference type="GO" id="GO:0006457">
    <property type="term" value="P:protein folding"/>
    <property type="evidence" value="ECO:0007669"/>
    <property type="project" value="UniProtKB-UniRule"/>
</dbReference>
<dbReference type="AlphaFoldDB" id="A0A4Z2DPB5"/>
<dbReference type="InterPro" id="IPR002777">
    <property type="entry name" value="PFD_beta-like"/>
</dbReference>
<comment type="function">
    <text evidence="3">Binds specifically to cytosolic chaperonin (c-CPN) and transfers target proteins to it. Binds to nascent polypeptide chain and promotes folding in an environment in which there are many competing pathways for nonnative proteins.</text>
</comment>
<dbReference type="CDD" id="cd23165">
    <property type="entry name" value="Prefoldin_4"/>
    <property type="match status" value="1"/>
</dbReference>
<keyword evidence="5" id="KW-1185">Reference proteome</keyword>
<proteinExistence type="inferred from homology"/>
<protein>
    <recommendedName>
        <fullName evidence="3">Prefoldin subunit 4</fullName>
    </recommendedName>
</protein>
<gene>
    <name evidence="4" type="ORF">EWB00_010281</name>
</gene>
<evidence type="ECO:0000313" key="4">
    <source>
        <dbReference type="EMBL" id="TNN18365.1"/>
    </source>
</evidence>
<organism evidence="4 5">
    <name type="scientific">Schistosoma japonicum</name>
    <name type="common">Blood fluke</name>
    <dbReference type="NCBI Taxonomy" id="6182"/>
    <lineage>
        <taxon>Eukaryota</taxon>
        <taxon>Metazoa</taxon>
        <taxon>Spiralia</taxon>
        <taxon>Lophotrochozoa</taxon>
        <taxon>Platyhelminthes</taxon>
        <taxon>Trematoda</taxon>
        <taxon>Digenea</taxon>
        <taxon>Strigeidida</taxon>
        <taxon>Schistosomatoidea</taxon>
        <taxon>Schistosomatidae</taxon>
        <taxon>Schistosoma</taxon>
    </lineage>
</organism>
<comment type="caution">
    <text evidence="4">The sequence shown here is derived from an EMBL/GenBank/DDBJ whole genome shotgun (WGS) entry which is preliminary data.</text>
</comment>
<keyword evidence="2 3" id="KW-0143">Chaperone</keyword>
<dbReference type="Proteomes" id="UP000311919">
    <property type="component" value="Unassembled WGS sequence"/>
</dbReference>
<dbReference type="GO" id="GO:0005737">
    <property type="term" value="C:cytoplasm"/>
    <property type="evidence" value="ECO:0007669"/>
    <property type="project" value="TreeGrafter"/>
</dbReference>
<evidence type="ECO:0000256" key="3">
    <source>
        <dbReference type="PIRNR" id="PIRNR016477"/>
    </source>
</evidence>
<dbReference type="SUPFAM" id="SSF46579">
    <property type="entry name" value="Prefoldin"/>
    <property type="match status" value="1"/>
</dbReference>
<reference evidence="4 5" key="1">
    <citation type="submission" date="2019-03" db="EMBL/GenBank/DDBJ databases">
        <title>An improved genome assembly of the fluke Schistosoma japonicum.</title>
        <authorList>
            <person name="Hu W."/>
            <person name="Luo F."/>
            <person name="Yin M."/>
            <person name="Mo X."/>
            <person name="Sun C."/>
            <person name="Wu Q."/>
            <person name="Zhu B."/>
            <person name="Xiang M."/>
            <person name="Wang J."/>
            <person name="Wang Y."/>
            <person name="Zhang T."/>
            <person name="Xu B."/>
            <person name="Zheng H."/>
            <person name="Feng Z."/>
        </authorList>
    </citation>
    <scope>NUCLEOTIDE SEQUENCE [LARGE SCALE GENOMIC DNA]</scope>
    <source>
        <strain evidence="4">HuSjv2</strain>
        <tissue evidence="4">Worms</tissue>
    </source>
</reference>
<dbReference type="GO" id="GO:0016272">
    <property type="term" value="C:prefoldin complex"/>
    <property type="evidence" value="ECO:0007669"/>
    <property type="project" value="UniProtKB-UniRule"/>
</dbReference>
<comment type="subunit">
    <text evidence="3">Heterohexamer of two PFD-alpha type and four PFD-beta type subunits.</text>
</comment>
<dbReference type="PIRSF" id="PIRSF016477">
    <property type="entry name" value="Prefoldin_subunit_4"/>
    <property type="match status" value="1"/>
</dbReference>
<evidence type="ECO:0000256" key="2">
    <source>
        <dbReference type="ARBA" id="ARBA00023186"/>
    </source>
</evidence>
<dbReference type="Pfam" id="PF01920">
    <property type="entry name" value="Prefoldin_2"/>
    <property type="match status" value="1"/>
</dbReference>
<comment type="similarity">
    <text evidence="1 3">Belongs to the prefoldin subunit beta family.</text>
</comment>
<dbReference type="GO" id="GO:0051082">
    <property type="term" value="F:unfolded protein binding"/>
    <property type="evidence" value="ECO:0007669"/>
    <property type="project" value="InterPro"/>
</dbReference>
<dbReference type="PANTHER" id="PTHR21100">
    <property type="entry name" value="PREFOLDIN SUBUNIT 4"/>
    <property type="match status" value="1"/>
</dbReference>
<dbReference type="InterPro" id="IPR016661">
    <property type="entry name" value="PFDN4"/>
</dbReference>